<feature type="transmembrane region" description="Helical" evidence="1">
    <location>
        <begin position="156"/>
        <end position="183"/>
    </location>
</feature>
<name>A0AA39DJK1_VITRO</name>
<organism evidence="3 4">
    <name type="scientific">Vitis rotundifolia</name>
    <name type="common">Muscadine grape</name>
    <dbReference type="NCBI Taxonomy" id="103349"/>
    <lineage>
        <taxon>Eukaryota</taxon>
        <taxon>Viridiplantae</taxon>
        <taxon>Streptophyta</taxon>
        <taxon>Embryophyta</taxon>
        <taxon>Tracheophyta</taxon>
        <taxon>Spermatophyta</taxon>
        <taxon>Magnoliopsida</taxon>
        <taxon>eudicotyledons</taxon>
        <taxon>Gunneridae</taxon>
        <taxon>Pentapetalae</taxon>
        <taxon>rosids</taxon>
        <taxon>Vitales</taxon>
        <taxon>Vitaceae</taxon>
        <taxon>Viteae</taxon>
        <taxon>Vitis</taxon>
    </lineage>
</organism>
<gene>
    <name evidence="3" type="ORF">PVL29_015311</name>
</gene>
<feature type="transmembrane region" description="Helical" evidence="1">
    <location>
        <begin position="80"/>
        <end position="103"/>
    </location>
</feature>
<keyword evidence="1" id="KW-1133">Transmembrane helix</keyword>
<feature type="transmembrane region" description="Helical" evidence="1">
    <location>
        <begin position="260"/>
        <end position="287"/>
    </location>
</feature>
<feature type="transmembrane region" description="Helical" evidence="1">
    <location>
        <begin position="115"/>
        <end position="136"/>
    </location>
</feature>
<dbReference type="EMBL" id="JARBHA010000012">
    <property type="protein sequence ID" value="KAJ9686349.1"/>
    <property type="molecule type" value="Genomic_DNA"/>
</dbReference>
<dbReference type="AlphaFoldDB" id="A0AA39DJK1"/>
<dbReference type="Pfam" id="PF02517">
    <property type="entry name" value="Rce1-like"/>
    <property type="match status" value="1"/>
</dbReference>
<dbReference type="Proteomes" id="UP001168098">
    <property type="component" value="Unassembled WGS sequence"/>
</dbReference>
<protein>
    <recommendedName>
        <fullName evidence="2">CAAX prenyl protease 2/Lysostaphin resistance protein A-like domain-containing protein</fullName>
    </recommendedName>
</protein>
<evidence type="ECO:0000313" key="3">
    <source>
        <dbReference type="EMBL" id="KAJ9686349.1"/>
    </source>
</evidence>
<evidence type="ECO:0000259" key="2">
    <source>
        <dbReference type="Pfam" id="PF02517"/>
    </source>
</evidence>
<dbReference type="GO" id="GO:0004175">
    <property type="term" value="F:endopeptidase activity"/>
    <property type="evidence" value="ECO:0007669"/>
    <property type="project" value="UniProtKB-ARBA"/>
</dbReference>
<dbReference type="PANTHER" id="PTHR43592">
    <property type="entry name" value="CAAX AMINO TERMINAL PROTEASE"/>
    <property type="match status" value="1"/>
</dbReference>
<keyword evidence="1" id="KW-0812">Transmembrane</keyword>
<keyword evidence="1" id="KW-0472">Membrane</keyword>
<sequence>MIVAHWPPIFATLCPKFSGHVNKPLKGLRSFTFNSSFSFKASFRCYCIKNENPNKISSEEGFSVLGSDIPWDSGSIWSTMAFYFFSLHIPFSFGGLSVVAQILHQPVIDPQTEALSILTLQTLELIGALLLLNYTAKPGYRFSVLRGDQLSTRRNWLLASAIGFGFLVLLVFLTSLVADILIGPKAVNNPKLKEILLSSNVSEIACILVYCIVTPLLEETVYRGFLLTSLASTMKWQQAVIISSAIFSAAHFSGENSLQLFIIGCVLGCSYCWTGSLSSSIVIHSLYNALTLTITLLS</sequence>
<evidence type="ECO:0000256" key="1">
    <source>
        <dbReference type="SAM" id="Phobius"/>
    </source>
</evidence>
<dbReference type="InterPro" id="IPR003675">
    <property type="entry name" value="Rce1/LyrA-like_dom"/>
</dbReference>
<feature type="domain" description="CAAX prenyl protease 2/Lysostaphin resistance protein A-like" evidence="2">
    <location>
        <begin position="203"/>
        <end position="290"/>
    </location>
</feature>
<dbReference type="GO" id="GO:0080120">
    <property type="term" value="P:CAAX-box protein maturation"/>
    <property type="evidence" value="ECO:0007669"/>
    <property type="project" value="UniProtKB-ARBA"/>
</dbReference>
<accession>A0AA39DJK1</accession>
<dbReference type="PANTHER" id="PTHR43592:SF4">
    <property type="entry name" value="CAAX AMINO TERMINAL PROTEASE FAMILY PROTEIN"/>
    <property type="match status" value="1"/>
</dbReference>
<evidence type="ECO:0000313" key="4">
    <source>
        <dbReference type="Proteomes" id="UP001168098"/>
    </source>
</evidence>
<keyword evidence="4" id="KW-1185">Reference proteome</keyword>
<reference evidence="3 4" key="1">
    <citation type="journal article" date="2023" name="BMC Biotechnol.">
        <title>Vitis rotundifolia cv Carlos genome sequencing.</title>
        <authorList>
            <person name="Huff M."/>
            <person name="Hulse-Kemp A."/>
            <person name="Scheffler B."/>
            <person name="Youngblood R."/>
            <person name="Simpson S."/>
            <person name="Babiker E."/>
            <person name="Staton M."/>
        </authorList>
    </citation>
    <scope>NUCLEOTIDE SEQUENCE [LARGE SCALE GENOMIC DNA]</scope>
    <source>
        <tissue evidence="3">Leaf</tissue>
    </source>
</reference>
<comment type="caution">
    <text evidence="3">The sequence shown here is derived from an EMBL/GenBank/DDBJ whole genome shotgun (WGS) entry which is preliminary data.</text>
</comment>
<proteinExistence type="predicted"/>